<organism evidence="2 3">
    <name type="scientific">Methylomonas methanica</name>
    <dbReference type="NCBI Taxonomy" id="421"/>
    <lineage>
        <taxon>Bacteria</taxon>
        <taxon>Pseudomonadati</taxon>
        <taxon>Pseudomonadota</taxon>
        <taxon>Gammaproteobacteria</taxon>
        <taxon>Methylococcales</taxon>
        <taxon>Methylococcaceae</taxon>
        <taxon>Methylomonas</taxon>
    </lineage>
</organism>
<dbReference type="RefSeq" id="WP_064038318.1">
    <property type="nucleotide sequence ID" value="NZ_LUUH01000086.1"/>
</dbReference>
<dbReference type="SUPFAM" id="SSF53448">
    <property type="entry name" value="Nucleotide-diphospho-sugar transferases"/>
    <property type="match status" value="1"/>
</dbReference>
<proteinExistence type="predicted"/>
<dbReference type="InterPro" id="IPR029044">
    <property type="entry name" value="Nucleotide-diphossugar_trans"/>
</dbReference>
<gene>
    <name evidence="2" type="ORF">A1353_21765</name>
</gene>
<dbReference type="GO" id="GO:0016758">
    <property type="term" value="F:hexosyltransferase activity"/>
    <property type="evidence" value="ECO:0007669"/>
    <property type="project" value="UniProtKB-ARBA"/>
</dbReference>
<evidence type="ECO:0000313" key="3">
    <source>
        <dbReference type="Proteomes" id="UP000077763"/>
    </source>
</evidence>
<dbReference type="EMBL" id="LUUH01000086">
    <property type="protein sequence ID" value="OAH98854.1"/>
    <property type="molecule type" value="Genomic_DNA"/>
</dbReference>
<protein>
    <recommendedName>
        <fullName evidence="1">Glycosyltransferase 2-like domain-containing protein</fullName>
    </recommendedName>
</protein>
<sequence>MGLLSDLPLPPRGKTGWPWTTESVADFSPIEQDKFWPKISIITPSFNQGLFIEETIRSVLLQNHPNLEFIIFDGGSSDDSVEIIKKYDRWLTFWRTERDDGQGNAINKGLQICTGDIIAWLNSDDVFEQNTLNFVTKNMTLDKACWLIGSCRIIKANGDYISIREPPHEISQSTFLCWTSHWFPQPSTFWNRKALACTGMLNTSFQFIMDVDLWWRMSEHAEPIIVKNVLSRYRLHSNAKSVIDHEKSNSELISWIYSNFILNTDNSYINFTKIFLKLIELQSAIDRIKSHFVIGSALKLWRRHINQYFNKI</sequence>
<dbReference type="InterPro" id="IPR001173">
    <property type="entry name" value="Glyco_trans_2-like"/>
</dbReference>
<dbReference type="PANTHER" id="PTHR22916:SF65">
    <property type="entry name" value="SLR1065 PROTEIN"/>
    <property type="match status" value="1"/>
</dbReference>
<dbReference type="CDD" id="cd06433">
    <property type="entry name" value="GT_2_WfgS_like"/>
    <property type="match status" value="1"/>
</dbReference>
<dbReference type="Pfam" id="PF00535">
    <property type="entry name" value="Glycos_transf_2"/>
    <property type="match status" value="1"/>
</dbReference>
<dbReference type="Gene3D" id="3.90.550.10">
    <property type="entry name" value="Spore Coat Polysaccharide Biosynthesis Protein SpsA, Chain A"/>
    <property type="match status" value="1"/>
</dbReference>
<reference evidence="2 3" key="1">
    <citation type="submission" date="2016-03" db="EMBL/GenBank/DDBJ databases">
        <authorList>
            <person name="Ploux O."/>
        </authorList>
    </citation>
    <scope>NUCLEOTIDE SEQUENCE [LARGE SCALE GENOMIC DNA]</scope>
    <source>
        <strain evidence="2 3">R-45371</strain>
    </source>
</reference>
<accession>A0A177M0I1</accession>
<evidence type="ECO:0000259" key="1">
    <source>
        <dbReference type="Pfam" id="PF00535"/>
    </source>
</evidence>
<comment type="caution">
    <text evidence="2">The sequence shown here is derived from an EMBL/GenBank/DDBJ whole genome shotgun (WGS) entry which is preliminary data.</text>
</comment>
<feature type="domain" description="Glycosyltransferase 2-like" evidence="1">
    <location>
        <begin position="40"/>
        <end position="164"/>
    </location>
</feature>
<dbReference type="AlphaFoldDB" id="A0A177M0I1"/>
<dbReference type="PANTHER" id="PTHR22916">
    <property type="entry name" value="GLYCOSYLTRANSFERASE"/>
    <property type="match status" value="1"/>
</dbReference>
<name>A0A177M0I1_METMH</name>
<evidence type="ECO:0000313" key="2">
    <source>
        <dbReference type="EMBL" id="OAH98854.1"/>
    </source>
</evidence>
<dbReference type="Proteomes" id="UP000077763">
    <property type="component" value="Unassembled WGS sequence"/>
</dbReference>